<accession>A0A5B7BPZ2</accession>
<proteinExistence type="predicted"/>
<dbReference type="PANTHER" id="PTHR34046">
    <property type="entry name" value="OS06G0218800 PROTEIN"/>
    <property type="match status" value="1"/>
</dbReference>
<protein>
    <submittedName>
        <fullName evidence="2">Uncharacterized protein</fullName>
    </submittedName>
</protein>
<reference evidence="2" key="1">
    <citation type="submission" date="2019-08" db="EMBL/GenBank/DDBJ databases">
        <title>Reference gene set and small RNA set construction with multiple tissues from Davidia involucrata Baill.</title>
        <authorList>
            <person name="Yang H."/>
            <person name="Zhou C."/>
            <person name="Li G."/>
            <person name="Wang J."/>
            <person name="Gao P."/>
            <person name="Wang M."/>
            <person name="Wang R."/>
            <person name="Zhao Y."/>
        </authorList>
    </citation>
    <scope>NUCLEOTIDE SEQUENCE</scope>
    <source>
        <tissue evidence="2">Mixed with DoveR01_LX</tissue>
    </source>
</reference>
<sequence>MENRRSKSHQMVSRSKPDGRCKKHPKHQQSPGVCSICLRERLSQVSSTSSRSTTTTMATSCSSSSSSSSLSSHYSPSDLSPVHQYRYRIASEARGSSMSISFLNVLTKSRSMAFVSGRMRQEEAKDGKKKAGFWSKLLRHRSKRIDEGLAHSRTMRERVTIRVH</sequence>
<dbReference type="PANTHER" id="PTHR34046:SF7">
    <property type="entry name" value="DUF740 FAMILY PROTEIN"/>
    <property type="match status" value="1"/>
</dbReference>
<feature type="compositionally biased region" description="Low complexity" evidence="1">
    <location>
        <begin position="43"/>
        <end position="79"/>
    </location>
</feature>
<name>A0A5B7BPZ2_DAVIN</name>
<evidence type="ECO:0000256" key="1">
    <source>
        <dbReference type="SAM" id="MobiDB-lite"/>
    </source>
</evidence>
<evidence type="ECO:0000313" key="2">
    <source>
        <dbReference type="EMBL" id="MPA71012.1"/>
    </source>
</evidence>
<organism evidence="2">
    <name type="scientific">Davidia involucrata</name>
    <name type="common">Dove tree</name>
    <dbReference type="NCBI Taxonomy" id="16924"/>
    <lineage>
        <taxon>Eukaryota</taxon>
        <taxon>Viridiplantae</taxon>
        <taxon>Streptophyta</taxon>
        <taxon>Embryophyta</taxon>
        <taxon>Tracheophyta</taxon>
        <taxon>Spermatophyta</taxon>
        <taxon>Magnoliopsida</taxon>
        <taxon>eudicotyledons</taxon>
        <taxon>Gunneridae</taxon>
        <taxon>Pentapetalae</taxon>
        <taxon>asterids</taxon>
        <taxon>Cornales</taxon>
        <taxon>Nyssaceae</taxon>
        <taxon>Davidia</taxon>
    </lineage>
</organism>
<feature type="region of interest" description="Disordered" evidence="1">
    <location>
        <begin position="1"/>
        <end position="79"/>
    </location>
</feature>
<dbReference type="AlphaFoldDB" id="A0A5B7BPZ2"/>
<gene>
    <name evidence="2" type="ORF">Din_040453</name>
</gene>
<dbReference type="InterPro" id="IPR008004">
    <property type="entry name" value="OCTOPUS-like"/>
</dbReference>
<dbReference type="EMBL" id="GHES01040453">
    <property type="protein sequence ID" value="MPA71012.1"/>
    <property type="molecule type" value="Transcribed_RNA"/>
</dbReference>
<dbReference type="Pfam" id="PF05340">
    <property type="entry name" value="DUF740"/>
    <property type="match status" value="1"/>
</dbReference>